<dbReference type="FunFam" id="3.40.50.300:FF:000221">
    <property type="entry name" value="Multidrug ABC transporter ATP-binding protein"/>
    <property type="match status" value="1"/>
</dbReference>
<protein>
    <submittedName>
        <fullName evidence="15">Putative Iron import ATP-binding/permease protein IrtB</fullName>
    </submittedName>
</protein>
<keyword evidence="4" id="KW-0997">Cell inner membrane</keyword>
<dbReference type="PROSITE" id="PS50929">
    <property type="entry name" value="ABC_TM1F"/>
    <property type="match status" value="1"/>
</dbReference>
<sequence>MNALLTRVLGREQTQGLRRVLLWAAVAAALQGVAYALLVPLLTRLLGEDPEAAWPWVAALAAATAAYGAVAFTAAVRGNRFSADLGRTLHHRIGEHVVALPLGWFDGERTGALGQSAGQGVVQVMNAAANLLRPLCIAFVTPAVVVLATFAFDWRLALAMLAAAPVAAVAYRWSGRLMARADRQSHAAAAETADRLVEFARHQPALRAFGRTAEDHELLDAALREQQVKARAAVRIAVPGLAGFALAVQLCFTCVLLLGTVLAVGGSVGAGELIAVLVLAVRFVEPMGAAAELGGSLRIARGTLERLDAVLAAEPLPQPATTAPLPDTCGIELDGVSFGYGDGRTVLDGLDLRVPAGHTVALVGPSGSGKTTVTRLIARFWDVTGGTVRVGGTDVRDLTTEQLMSRLAMVFQDVYLFAGSIEDNIRAGREDATDEEVREAGRIARVDEITERLPDGWAARVGEGGAALSGGERQRISLARALLKQAPVVLLDEATSALDAENEAAIQQALGALTADRTVLVVAHRLDTIRGADLIAFLEGGRIVEEGTHEELLAIGGRYAAFWSDREQAGGWHLARAPRDPGNPGNPEPATGGTVPTCRPSRTPPRRHPVGAQLTRWMPVPVTRRPVTRSPARDTRSSSWPGMRSRPPKSTRSLRSIAAATSARRPSVTRFSTTRISPPPLPVSAAASAQRRRMRNASSSFQSCSTQVSRYRSAPAGSGSKKLPGCTQARSPSPAAASARPASSVAPAGRAACRAARAGAVSSRVEQGPGAAADVDHVPAFGPGVGRDDLRSGEPGVCGHQVGVRTGQFGILQGVLPQ</sequence>
<dbReference type="AlphaFoldDB" id="S4MK31"/>
<comment type="similarity">
    <text evidence="10">Belongs to the ABC transporter superfamily. Siderophore-Fe(3+) uptake transporter (SIUT) (TC 3.A.1.21) family.</text>
</comment>
<evidence type="ECO:0000256" key="10">
    <source>
        <dbReference type="ARBA" id="ARBA00023455"/>
    </source>
</evidence>
<dbReference type="SUPFAM" id="SSF52540">
    <property type="entry name" value="P-loop containing nucleoside triphosphate hydrolases"/>
    <property type="match status" value="1"/>
</dbReference>
<dbReference type="HOGENOM" id="CLU_000604_84_9_11"/>
<evidence type="ECO:0000256" key="12">
    <source>
        <dbReference type="SAM" id="Phobius"/>
    </source>
</evidence>
<dbReference type="EMBL" id="AOPY01001595">
    <property type="protein sequence ID" value="EPJ35950.1"/>
    <property type="molecule type" value="Genomic_DNA"/>
</dbReference>
<feature type="domain" description="ABC transporter" evidence="13">
    <location>
        <begin position="331"/>
        <end position="565"/>
    </location>
</feature>
<reference evidence="15 16" key="1">
    <citation type="submission" date="2013-02" db="EMBL/GenBank/DDBJ databases">
        <title>Draft Genome Sequence of Streptomyces afghaniensis, Which Produces Compounds of the Julimycin B-Complex.</title>
        <authorList>
            <person name="Gruening B.A."/>
            <person name="Praeg A."/>
            <person name="Erxleben A."/>
            <person name="Guenther S."/>
            <person name="Fiedler H.-P."/>
            <person name="Goodfellow M."/>
            <person name="Mueller M."/>
        </authorList>
    </citation>
    <scope>NUCLEOTIDE SEQUENCE [LARGE SCALE GENOMIC DNA]</scope>
    <source>
        <strain evidence="15 16">772</strain>
    </source>
</reference>
<dbReference type="InterPro" id="IPR036640">
    <property type="entry name" value="ABC1_TM_sf"/>
</dbReference>
<feature type="transmembrane region" description="Helical" evidence="12">
    <location>
        <begin position="236"/>
        <end position="258"/>
    </location>
</feature>
<evidence type="ECO:0000313" key="16">
    <source>
        <dbReference type="Proteomes" id="UP000015001"/>
    </source>
</evidence>
<dbReference type="PROSITE" id="PS00211">
    <property type="entry name" value="ABC_TRANSPORTER_1"/>
    <property type="match status" value="1"/>
</dbReference>
<dbReference type="InterPro" id="IPR017871">
    <property type="entry name" value="ABC_transporter-like_CS"/>
</dbReference>
<keyword evidence="16" id="KW-1185">Reference proteome</keyword>
<evidence type="ECO:0000256" key="5">
    <source>
        <dbReference type="ARBA" id="ARBA00022692"/>
    </source>
</evidence>
<keyword evidence="3" id="KW-1003">Cell membrane</keyword>
<dbReference type="GO" id="GO:0016887">
    <property type="term" value="F:ATP hydrolysis activity"/>
    <property type="evidence" value="ECO:0007669"/>
    <property type="project" value="InterPro"/>
</dbReference>
<comment type="caution">
    <text evidence="15">The sequence shown here is derived from an EMBL/GenBank/DDBJ whole genome shotgun (WGS) entry which is preliminary data.</text>
</comment>
<dbReference type="GO" id="GO:0140359">
    <property type="term" value="F:ABC-type transporter activity"/>
    <property type="evidence" value="ECO:0007669"/>
    <property type="project" value="InterPro"/>
</dbReference>
<dbReference type="InterPro" id="IPR003439">
    <property type="entry name" value="ABC_transporter-like_ATP-bd"/>
</dbReference>
<dbReference type="GO" id="GO:0034040">
    <property type="term" value="F:ATPase-coupled lipid transmembrane transporter activity"/>
    <property type="evidence" value="ECO:0007669"/>
    <property type="project" value="TreeGrafter"/>
</dbReference>
<dbReference type="Pfam" id="PF00664">
    <property type="entry name" value="ABC_membrane"/>
    <property type="match status" value="1"/>
</dbReference>
<dbReference type="Proteomes" id="UP000015001">
    <property type="component" value="Unassembled WGS sequence"/>
</dbReference>
<keyword evidence="8 12" id="KW-1133">Transmembrane helix</keyword>
<feature type="region of interest" description="Disordered" evidence="11">
    <location>
        <begin position="712"/>
        <end position="745"/>
    </location>
</feature>
<organism evidence="15 16">
    <name type="scientific">Streptomyces afghaniensis 772</name>
    <dbReference type="NCBI Taxonomy" id="1283301"/>
    <lineage>
        <taxon>Bacteria</taxon>
        <taxon>Bacillati</taxon>
        <taxon>Actinomycetota</taxon>
        <taxon>Actinomycetes</taxon>
        <taxon>Kitasatosporales</taxon>
        <taxon>Streptomycetaceae</taxon>
        <taxon>Streptomyces</taxon>
    </lineage>
</organism>
<gene>
    <name evidence="15" type="ORF">STAFG_6990</name>
</gene>
<dbReference type="InterPro" id="IPR027417">
    <property type="entry name" value="P-loop_NTPase"/>
</dbReference>
<evidence type="ECO:0000256" key="6">
    <source>
        <dbReference type="ARBA" id="ARBA00022741"/>
    </source>
</evidence>
<evidence type="ECO:0000256" key="1">
    <source>
        <dbReference type="ARBA" id="ARBA00004429"/>
    </source>
</evidence>
<evidence type="ECO:0000256" key="4">
    <source>
        <dbReference type="ARBA" id="ARBA00022519"/>
    </source>
</evidence>
<dbReference type="GO" id="GO:0005524">
    <property type="term" value="F:ATP binding"/>
    <property type="evidence" value="ECO:0007669"/>
    <property type="project" value="UniProtKB-KW"/>
</dbReference>
<evidence type="ECO:0000256" key="3">
    <source>
        <dbReference type="ARBA" id="ARBA00022475"/>
    </source>
</evidence>
<evidence type="ECO:0000313" key="15">
    <source>
        <dbReference type="EMBL" id="EPJ35950.1"/>
    </source>
</evidence>
<evidence type="ECO:0000256" key="2">
    <source>
        <dbReference type="ARBA" id="ARBA00022448"/>
    </source>
</evidence>
<keyword evidence="7 15" id="KW-0067">ATP-binding</keyword>
<feature type="transmembrane region" description="Helical" evidence="12">
    <location>
        <begin position="156"/>
        <end position="174"/>
    </location>
</feature>
<dbReference type="PANTHER" id="PTHR24221:SF654">
    <property type="entry name" value="ATP-BINDING CASSETTE SUB-FAMILY B MEMBER 6"/>
    <property type="match status" value="1"/>
</dbReference>
<feature type="compositionally biased region" description="Low complexity" evidence="11">
    <location>
        <begin position="729"/>
        <end position="745"/>
    </location>
</feature>
<dbReference type="SUPFAM" id="SSF90123">
    <property type="entry name" value="ABC transporter transmembrane region"/>
    <property type="match status" value="1"/>
</dbReference>
<dbReference type="InterPro" id="IPR011527">
    <property type="entry name" value="ABC1_TM_dom"/>
</dbReference>
<feature type="domain" description="ABC transmembrane type-1" evidence="14">
    <location>
        <begin position="20"/>
        <end position="297"/>
    </location>
</feature>
<dbReference type="GO" id="GO:0005886">
    <property type="term" value="C:plasma membrane"/>
    <property type="evidence" value="ECO:0007669"/>
    <property type="project" value="UniProtKB-SubCell"/>
</dbReference>
<evidence type="ECO:0000259" key="13">
    <source>
        <dbReference type="PROSITE" id="PS50893"/>
    </source>
</evidence>
<dbReference type="PROSITE" id="PS50893">
    <property type="entry name" value="ABC_TRANSPORTER_2"/>
    <property type="match status" value="1"/>
</dbReference>
<feature type="region of interest" description="Disordered" evidence="11">
    <location>
        <begin position="624"/>
        <end position="692"/>
    </location>
</feature>
<dbReference type="Pfam" id="PF00005">
    <property type="entry name" value="ABC_tran"/>
    <property type="match status" value="1"/>
</dbReference>
<feature type="transmembrane region" description="Helical" evidence="12">
    <location>
        <begin position="131"/>
        <end position="150"/>
    </location>
</feature>
<dbReference type="InterPro" id="IPR039421">
    <property type="entry name" value="Type_1_exporter"/>
</dbReference>
<accession>S4MK31</accession>
<keyword evidence="5 12" id="KW-0812">Transmembrane</keyword>
<dbReference type="PATRIC" id="fig|1283301.3.peg.6938"/>
<comment type="subcellular location">
    <subcellularLocation>
        <location evidence="1">Cell inner membrane</location>
        <topology evidence="1">Multi-pass membrane protein</topology>
    </subcellularLocation>
</comment>
<keyword evidence="2" id="KW-0813">Transport</keyword>
<evidence type="ECO:0000256" key="7">
    <source>
        <dbReference type="ARBA" id="ARBA00022840"/>
    </source>
</evidence>
<evidence type="ECO:0000256" key="9">
    <source>
        <dbReference type="ARBA" id="ARBA00023136"/>
    </source>
</evidence>
<feature type="transmembrane region" description="Helical" evidence="12">
    <location>
        <begin position="20"/>
        <end position="42"/>
    </location>
</feature>
<evidence type="ECO:0000256" key="11">
    <source>
        <dbReference type="SAM" id="MobiDB-lite"/>
    </source>
</evidence>
<dbReference type="InterPro" id="IPR003593">
    <property type="entry name" value="AAA+_ATPase"/>
</dbReference>
<dbReference type="Gene3D" id="3.40.50.300">
    <property type="entry name" value="P-loop containing nucleotide triphosphate hydrolases"/>
    <property type="match status" value="1"/>
</dbReference>
<dbReference type="PANTHER" id="PTHR24221">
    <property type="entry name" value="ATP-BINDING CASSETTE SUB-FAMILY B"/>
    <property type="match status" value="1"/>
</dbReference>
<proteinExistence type="inferred from homology"/>
<keyword evidence="6" id="KW-0547">Nucleotide-binding</keyword>
<feature type="transmembrane region" description="Helical" evidence="12">
    <location>
        <begin position="54"/>
        <end position="76"/>
    </location>
</feature>
<feature type="region of interest" description="Disordered" evidence="11">
    <location>
        <begin position="575"/>
        <end position="610"/>
    </location>
</feature>
<name>S4MK31_9ACTN</name>
<evidence type="ECO:0000256" key="8">
    <source>
        <dbReference type="ARBA" id="ARBA00022989"/>
    </source>
</evidence>
<keyword evidence="9 12" id="KW-0472">Membrane</keyword>
<dbReference type="SMART" id="SM00382">
    <property type="entry name" value="AAA"/>
    <property type="match status" value="1"/>
</dbReference>
<dbReference type="Gene3D" id="1.20.1560.10">
    <property type="entry name" value="ABC transporter type 1, transmembrane domain"/>
    <property type="match status" value="1"/>
</dbReference>
<evidence type="ECO:0000259" key="14">
    <source>
        <dbReference type="PROSITE" id="PS50929"/>
    </source>
</evidence>